<keyword evidence="6 17" id="KW-0548">Nucleotidyltransferase</keyword>
<feature type="compositionally biased region" description="Acidic residues" evidence="18">
    <location>
        <begin position="653"/>
        <end position="663"/>
    </location>
</feature>
<feature type="compositionally biased region" description="Basic and acidic residues" evidence="18">
    <location>
        <begin position="633"/>
        <end position="652"/>
    </location>
</feature>
<keyword evidence="11 17" id="KW-0239">DNA-directed DNA polymerase</keyword>
<dbReference type="Pfam" id="PF03104">
    <property type="entry name" value="DNA_pol_B_exo1"/>
    <property type="match status" value="1"/>
</dbReference>
<keyword evidence="5 17" id="KW-0808">Transferase</keyword>
<dbReference type="PANTHER" id="PTHR10322">
    <property type="entry name" value="DNA POLYMERASE CATALYTIC SUBUNIT"/>
    <property type="match status" value="1"/>
</dbReference>
<dbReference type="InterPro" id="IPR042087">
    <property type="entry name" value="DNA_pol_B_thumb"/>
</dbReference>
<dbReference type="Proteomes" id="UP000203542">
    <property type="component" value="Segment"/>
</dbReference>
<comment type="catalytic activity">
    <reaction evidence="16 17">
        <text>DNA(n) + a 2'-deoxyribonucleoside 5'-triphosphate = DNA(n+1) + diphosphate</text>
        <dbReference type="Rhea" id="RHEA:22508"/>
        <dbReference type="Rhea" id="RHEA-COMP:17339"/>
        <dbReference type="Rhea" id="RHEA-COMP:17340"/>
        <dbReference type="ChEBI" id="CHEBI:33019"/>
        <dbReference type="ChEBI" id="CHEBI:61560"/>
        <dbReference type="ChEBI" id="CHEBI:173112"/>
        <dbReference type="EC" id="2.7.7.7"/>
    </reaction>
</comment>
<dbReference type="PROSITE" id="PS00116">
    <property type="entry name" value="DNA_POLYMERASE_B"/>
    <property type="match status" value="1"/>
</dbReference>
<feature type="domain" description="DNA-directed DNA polymerase family B exonuclease" evidence="20">
    <location>
        <begin position="278"/>
        <end position="529"/>
    </location>
</feature>
<sequence length="1218" mass="136782">MATGSGFYNPYLKLFKNRSSNWNGKSTRVEHSYYTDINEFRFIAPKCLDEDGSCVRGTHIGSIQRQPKIYYRGNEMNILNFSIDDSPWPVRMRVWNGMSFLPEGYNPRFEKFHVYDLIETVETASSSDGRLTERFIETLRPSGTVVTLLGLSECGKRVTIHVYGVCQYFYMNKAEIDAACGSRTPRDLAEKMASVLRTSVCGSEGQTTNGSRNHGNGWGGGRYGGAFRTASAECFDIDIVEKTDVYYYETKPSLFYRVRVRNGKFVPFLCDNFYPDIKKYEGNVDAVTRFILDNPGFTTFGWYKLKPGKNGERVQVRRTEHHSTSSDVEINCTVDNLEFVNDDSWPEYKLLCYDIECKAGGGNELAFPVASNQEDVVIQISCLLYSMKSRKLENVLLFSLGSCDLSEKFNEECMRAGIPEPAVLEFASEFELLLAFITFIKQYSPEFVTGYNIVNFDWAYIYNKLSSVYKVQLDGYGKLNQGGLFKVWDIGQNHFQKRSKVKINGVISLDMYSVATDKLKLPSYKLDAVAEAALGEHKKDLSYKDIPRFFASGPSERGHIGEYCIQDSLLVGKLFFKYLPHLELSAVAKLAGITLTRVIFDGQQIRVFTCLLRLAGDRGFILPYIGGRFGERGERSVDNHGDESKLQNIEHEDSSDDEEDSNCTDDVSKAQSVSGKGSKNTGGRVVGYQGAKVLDPISGFHIDPVVVFDFASLYPSIMQAHNLCYSTLSLDRDAMAGLTPVEDYLEIEVGGQILFFVRSHIRESLLSVLLKDWLAMRKAIRARIPESTEEQAVLLDKQQAAIKVVCNSVYGFTGVASGILPCLPVAATVTTIGRNMLLATREYVHDRWATLDKLSAEFQDVESAVIDGAAYSVRIIYGDTDSVFVRFNGLDADKISRLGDAMAKRITADLFKAPIKLECEKTFTKLLLITKKKYIGTICGGKMLMKGVDLVRKNNCKFINSYARRLVDLLFRNEEVAAAAAEITRSPHLTWLNKPLPEGLNAFGEALVEAYLRITDDGLDVNDFIMTAELSRSPEAYTNKRIPHLTVYYKLMNREEQLPSVKERISYVIVAQTPEVEAEADAVARLRGDSNRCVKPENGLGAVAKKKRKMLVSELAEDPVYAVAKSIPLNTDYYFSHLLSTLSVTFKALFGNDVKTTEILFKRFIPETSNVEVTTMSKFERAGFCVVRGPSRDILTEEENRRTLHTAFCILTEVPRPN</sequence>
<evidence type="ECO:0000256" key="12">
    <source>
        <dbReference type="ARBA" id="ARBA00023109"/>
    </source>
</evidence>
<dbReference type="InterPro" id="IPR006133">
    <property type="entry name" value="DNA-dir_DNA_pol_B_exonuc"/>
</dbReference>
<dbReference type="SUPFAM" id="SSF53098">
    <property type="entry name" value="Ribonuclease H-like"/>
    <property type="match status" value="1"/>
</dbReference>
<keyword evidence="10" id="KW-0378">Hydrolase</keyword>
<dbReference type="GO" id="GO:0000166">
    <property type="term" value="F:nucleotide binding"/>
    <property type="evidence" value="ECO:0007669"/>
    <property type="project" value="InterPro"/>
</dbReference>
<keyword evidence="13 17" id="KW-0238">DNA-binding</keyword>
<evidence type="ECO:0000256" key="2">
    <source>
        <dbReference type="ARBA" id="ARBA00004147"/>
    </source>
</evidence>
<evidence type="ECO:0000256" key="5">
    <source>
        <dbReference type="ARBA" id="ARBA00022679"/>
    </source>
</evidence>
<proteinExistence type="inferred from homology"/>
<dbReference type="RefSeq" id="YP_009342373.1">
    <property type="nucleotide sequence ID" value="NC_033464.1"/>
</dbReference>
<dbReference type="Gene3D" id="1.10.287.690">
    <property type="entry name" value="Helix hairpin bin"/>
    <property type="match status" value="1"/>
</dbReference>
<dbReference type="Gene3D" id="1.10.132.60">
    <property type="entry name" value="DNA polymerase family B, C-terminal domain"/>
    <property type="match status" value="1"/>
</dbReference>
<evidence type="ECO:0000313" key="22">
    <source>
        <dbReference type="Proteomes" id="UP000203542"/>
    </source>
</evidence>
<name>A0A1R3TEL2_9ALPH</name>
<dbReference type="PRINTS" id="PR00106">
    <property type="entry name" value="DNAPOLB"/>
</dbReference>
<evidence type="ECO:0000256" key="18">
    <source>
        <dbReference type="SAM" id="MobiDB-lite"/>
    </source>
</evidence>
<dbReference type="GO" id="GO:0004523">
    <property type="term" value="F:RNA-DNA hybrid ribonuclease activity"/>
    <property type="evidence" value="ECO:0007669"/>
    <property type="project" value="UniProtKB-EC"/>
</dbReference>
<evidence type="ECO:0000256" key="11">
    <source>
        <dbReference type="ARBA" id="ARBA00022932"/>
    </source>
</evidence>
<keyword evidence="4" id="KW-1048">Host nucleus</keyword>
<evidence type="ECO:0000259" key="19">
    <source>
        <dbReference type="Pfam" id="PF00136"/>
    </source>
</evidence>
<comment type="function">
    <text evidence="15">Replicates viral genomic DNA. The replication complex is composed of six viral proteins: the DNA polymerase, processivity factor, primase, primase-associated factor, helicase, and ssDNA-binding protein. Additionally, the polymerase contains an intrinsic ribonuclease H (RNase H) activity that specifically degrades RNA/DNA heteroduplexes or duplex DNA substrates in the 5' to 3' direction. Therefore, it can catalyze the excision of the RNA primers that initiate the synthesis of Okazaki fragments at a replication fork during viral DNA replication.</text>
</comment>
<dbReference type="InterPro" id="IPR012337">
    <property type="entry name" value="RNaseH-like_sf"/>
</dbReference>
<organism evidence="21">
    <name type="scientific">Spheniscid alphaherpesvirus 1</name>
    <dbReference type="NCBI Taxonomy" id="2560777"/>
    <lineage>
        <taxon>Viruses</taxon>
        <taxon>Duplodnaviria</taxon>
        <taxon>Heunggongvirae</taxon>
        <taxon>Peploviricota</taxon>
        <taxon>Herviviricetes</taxon>
        <taxon>Herpesvirales</taxon>
        <taxon>Orthoherpesviridae</taxon>
        <taxon>Alphaherpesvirinae</taxon>
        <taxon>Mardivirus</taxon>
        <taxon>Mardivirus spheniscidalpha1</taxon>
    </lineage>
</organism>
<keyword evidence="9" id="KW-0255">Endonuclease</keyword>
<feature type="compositionally biased region" description="Polar residues" evidence="18">
    <location>
        <begin position="669"/>
        <end position="679"/>
    </location>
</feature>
<evidence type="ECO:0000256" key="15">
    <source>
        <dbReference type="ARBA" id="ARBA00025601"/>
    </source>
</evidence>
<evidence type="ECO:0000256" key="10">
    <source>
        <dbReference type="ARBA" id="ARBA00022801"/>
    </source>
</evidence>
<evidence type="ECO:0000313" key="21">
    <source>
        <dbReference type="EMBL" id="SCO83542.1"/>
    </source>
</evidence>
<evidence type="ECO:0000256" key="13">
    <source>
        <dbReference type="ARBA" id="ARBA00023125"/>
    </source>
</evidence>
<keyword evidence="12" id="KW-1194">Viral DNA replication</keyword>
<dbReference type="GeneID" id="30902381"/>
<evidence type="ECO:0000256" key="8">
    <source>
        <dbReference type="ARBA" id="ARBA00022722"/>
    </source>
</evidence>
<keyword evidence="8" id="KW-0540">Nuclease</keyword>
<dbReference type="InterPro" id="IPR017964">
    <property type="entry name" value="DNA-dir_DNA_pol_B_CS"/>
</dbReference>
<dbReference type="InterPro" id="IPR006134">
    <property type="entry name" value="DNA-dir_DNA_pol_B_multi_dom"/>
</dbReference>
<comment type="subcellular location">
    <subcellularLocation>
        <location evidence="2">Host nucleus</location>
    </subcellularLocation>
</comment>
<dbReference type="GO" id="GO:0003677">
    <property type="term" value="F:DNA binding"/>
    <property type="evidence" value="ECO:0007669"/>
    <property type="project" value="UniProtKB-KW"/>
</dbReference>
<accession>A0A1R3TEL2</accession>
<keyword evidence="7 17" id="KW-0235">DNA replication</keyword>
<keyword evidence="14" id="KW-0511">Multifunctional enzyme</keyword>
<protein>
    <recommendedName>
        <fullName evidence="17">DNA polymerase</fullName>
        <ecNumber evidence="17">2.7.7.7</ecNumber>
    </recommendedName>
</protein>
<reference evidence="21" key="1">
    <citation type="submission" date="2016-08" db="EMBL/GenBank/DDBJ databases">
        <authorList>
            <person name="Seilhamer J.J."/>
        </authorList>
    </citation>
    <scope>NUCLEOTIDE SEQUENCE [LARGE SCALE GENOMIC DNA]</scope>
    <source>
        <strain evidence="21">Lib01004</strain>
    </source>
</reference>
<evidence type="ECO:0000256" key="3">
    <source>
        <dbReference type="ARBA" id="ARBA00005755"/>
    </source>
</evidence>
<evidence type="ECO:0000256" key="14">
    <source>
        <dbReference type="ARBA" id="ARBA00023268"/>
    </source>
</evidence>
<keyword evidence="22" id="KW-1185">Reference proteome</keyword>
<dbReference type="Gene3D" id="3.30.420.10">
    <property type="entry name" value="Ribonuclease H-like superfamily/Ribonuclease H"/>
    <property type="match status" value="1"/>
</dbReference>
<dbReference type="KEGG" id="vg:30902381"/>
<dbReference type="SUPFAM" id="SSF56672">
    <property type="entry name" value="DNA/RNA polymerases"/>
    <property type="match status" value="1"/>
</dbReference>
<dbReference type="SMART" id="SM00486">
    <property type="entry name" value="POLBc"/>
    <property type="match status" value="1"/>
</dbReference>
<evidence type="ECO:0000256" key="17">
    <source>
        <dbReference type="RuleBase" id="RU000442"/>
    </source>
</evidence>
<dbReference type="PANTHER" id="PTHR10322:SF23">
    <property type="entry name" value="DNA POLYMERASE DELTA CATALYTIC SUBUNIT"/>
    <property type="match status" value="1"/>
</dbReference>
<dbReference type="InterPro" id="IPR050240">
    <property type="entry name" value="DNA_pol_type-B"/>
</dbReference>
<dbReference type="InterPro" id="IPR043502">
    <property type="entry name" value="DNA/RNA_pol_sf"/>
</dbReference>
<dbReference type="InterPro" id="IPR036397">
    <property type="entry name" value="RNaseH_sf"/>
</dbReference>
<dbReference type="Pfam" id="PF00136">
    <property type="entry name" value="DNA_pol_B"/>
    <property type="match status" value="1"/>
</dbReference>
<comment type="similarity">
    <text evidence="3 17">Belongs to the DNA polymerase type-B family.</text>
</comment>
<feature type="region of interest" description="Disordered" evidence="18">
    <location>
        <begin position="633"/>
        <end position="679"/>
    </location>
</feature>
<evidence type="ECO:0000256" key="6">
    <source>
        <dbReference type="ARBA" id="ARBA00022695"/>
    </source>
</evidence>
<dbReference type="InterPro" id="IPR006172">
    <property type="entry name" value="DNA-dir_DNA_pol_B"/>
</dbReference>
<evidence type="ECO:0000256" key="16">
    <source>
        <dbReference type="ARBA" id="ARBA00049244"/>
    </source>
</evidence>
<dbReference type="GO" id="GO:0039693">
    <property type="term" value="P:viral DNA genome replication"/>
    <property type="evidence" value="ECO:0007669"/>
    <property type="project" value="UniProtKB-KW"/>
</dbReference>
<evidence type="ECO:0000259" key="20">
    <source>
        <dbReference type="Pfam" id="PF03104"/>
    </source>
</evidence>
<dbReference type="Gene3D" id="3.90.1600.10">
    <property type="entry name" value="Palm domain of DNA polymerase"/>
    <property type="match status" value="1"/>
</dbReference>
<evidence type="ECO:0000256" key="7">
    <source>
        <dbReference type="ARBA" id="ARBA00022705"/>
    </source>
</evidence>
<dbReference type="EMBL" id="LT608135">
    <property type="protein sequence ID" value="SCO83542.1"/>
    <property type="molecule type" value="Genomic_DNA"/>
</dbReference>
<dbReference type="Gene3D" id="3.30.342.10">
    <property type="entry name" value="DNA Polymerase, chain B, domain 1"/>
    <property type="match status" value="1"/>
</dbReference>
<dbReference type="InterPro" id="IPR023211">
    <property type="entry name" value="DNA_pol_palm_dom_sf"/>
</dbReference>
<feature type="domain" description="DNA-directed DNA polymerase family B multifunctional" evidence="19">
    <location>
        <begin position="593"/>
        <end position="1148"/>
    </location>
</feature>
<comment type="catalytic activity">
    <reaction evidence="1">
        <text>Endonucleolytic cleavage to 5'-phosphomonoester.</text>
        <dbReference type="EC" id="3.1.26.4"/>
    </reaction>
</comment>
<evidence type="ECO:0000256" key="4">
    <source>
        <dbReference type="ARBA" id="ARBA00022562"/>
    </source>
</evidence>
<dbReference type="EC" id="2.7.7.7" evidence="17"/>
<gene>
    <name evidence="21" type="primary">UL30</name>
</gene>
<evidence type="ECO:0000256" key="1">
    <source>
        <dbReference type="ARBA" id="ARBA00000077"/>
    </source>
</evidence>
<dbReference type="GO" id="GO:0003887">
    <property type="term" value="F:DNA-directed DNA polymerase activity"/>
    <property type="evidence" value="ECO:0007669"/>
    <property type="project" value="UniProtKB-KW"/>
</dbReference>
<evidence type="ECO:0000256" key="9">
    <source>
        <dbReference type="ARBA" id="ARBA00022759"/>
    </source>
</evidence>
<dbReference type="GO" id="GO:0042025">
    <property type="term" value="C:host cell nucleus"/>
    <property type="evidence" value="ECO:0007669"/>
    <property type="project" value="UniProtKB-SubCell"/>
</dbReference>
<dbReference type="FunFam" id="1.10.132.60:FF:000011">
    <property type="entry name" value="DNA polymerase catalytic subunit"/>
    <property type="match status" value="1"/>
</dbReference>
<dbReference type="GO" id="GO:0006261">
    <property type="term" value="P:DNA-templated DNA replication"/>
    <property type="evidence" value="ECO:0007669"/>
    <property type="project" value="TreeGrafter"/>
</dbReference>